<sequence length="102" mass="11063">MKLFTVPSYSSLSVKFISLSVASTTLKTINLTLHHALRRPQRRPLLTGYEPLDALFTVFIVILHTASPSTPSLSLSAITIVTIVTIVDIDITGQATPINTSQ</sequence>
<reference evidence="1" key="1">
    <citation type="submission" date="2015-06" db="EMBL/GenBank/DDBJ databases">
        <authorList>
            <person name="Nguyen H."/>
        </authorList>
    </citation>
    <scope>NUCLEOTIDE SEQUENCE</scope>
    <source>
        <strain evidence="1">DAOM 180753</strain>
    </source>
</reference>
<keyword evidence="2" id="KW-1185">Reference proteome</keyword>
<reference evidence="1" key="2">
    <citation type="journal article" date="2016" name="Fungal Biol.">
        <title>Ochratoxin A production by Penicillium thymicola.</title>
        <authorList>
            <person name="Nguyen H.D.T."/>
            <person name="McMullin D.R."/>
            <person name="Ponomareva E."/>
            <person name="Riley R."/>
            <person name="Pomraning K.R."/>
            <person name="Baker S.E."/>
            <person name="Seifert K.A."/>
        </authorList>
    </citation>
    <scope>NUCLEOTIDE SEQUENCE</scope>
    <source>
        <strain evidence="1">DAOM 180753</strain>
    </source>
</reference>
<dbReference type="Proteomes" id="UP001227192">
    <property type="component" value="Unassembled WGS sequence"/>
</dbReference>
<dbReference type="AlphaFoldDB" id="A0AAI9TCN3"/>
<organism evidence="1 2">
    <name type="scientific">Penicillium thymicola</name>
    <dbReference type="NCBI Taxonomy" id="293382"/>
    <lineage>
        <taxon>Eukaryota</taxon>
        <taxon>Fungi</taxon>
        <taxon>Dikarya</taxon>
        <taxon>Ascomycota</taxon>
        <taxon>Pezizomycotina</taxon>
        <taxon>Eurotiomycetes</taxon>
        <taxon>Eurotiomycetidae</taxon>
        <taxon>Eurotiales</taxon>
        <taxon>Aspergillaceae</taxon>
        <taxon>Penicillium</taxon>
    </lineage>
</organism>
<protein>
    <submittedName>
        <fullName evidence="1">Uncharacterized protein</fullName>
    </submittedName>
</protein>
<dbReference type="EMBL" id="LACB01000326">
    <property type="protein sequence ID" value="KAJ9484598.1"/>
    <property type="molecule type" value="Genomic_DNA"/>
</dbReference>
<evidence type="ECO:0000313" key="2">
    <source>
        <dbReference type="Proteomes" id="UP001227192"/>
    </source>
</evidence>
<name>A0AAI9TCN3_PENTH</name>
<proteinExistence type="predicted"/>
<evidence type="ECO:0000313" key="1">
    <source>
        <dbReference type="EMBL" id="KAJ9484598.1"/>
    </source>
</evidence>
<accession>A0AAI9TCN3</accession>
<comment type="caution">
    <text evidence="1">The sequence shown here is derived from an EMBL/GenBank/DDBJ whole genome shotgun (WGS) entry which is preliminary data.</text>
</comment>
<gene>
    <name evidence="1" type="ORF">VN97_g8770</name>
</gene>